<protein>
    <submittedName>
        <fullName evidence="2">Uncharacterized protein</fullName>
    </submittedName>
</protein>
<reference evidence="2" key="1">
    <citation type="submission" date="2022-11" db="EMBL/GenBank/DDBJ databases">
        <authorList>
            <person name="Petersen C."/>
        </authorList>
    </citation>
    <scope>NUCLEOTIDE SEQUENCE</scope>
    <source>
        <strain evidence="2">IBT 30761</strain>
    </source>
</reference>
<dbReference type="Proteomes" id="UP001149074">
    <property type="component" value="Unassembled WGS sequence"/>
</dbReference>
<organism evidence="2 3">
    <name type="scientific">Penicillium argentinense</name>
    <dbReference type="NCBI Taxonomy" id="1131581"/>
    <lineage>
        <taxon>Eukaryota</taxon>
        <taxon>Fungi</taxon>
        <taxon>Dikarya</taxon>
        <taxon>Ascomycota</taxon>
        <taxon>Pezizomycotina</taxon>
        <taxon>Eurotiomycetes</taxon>
        <taxon>Eurotiomycetidae</taxon>
        <taxon>Eurotiales</taxon>
        <taxon>Aspergillaceae</taxon>
        <taxon>Penicillium</taxon>
    </lineage>
</organism>
<accession>A0A9W9F7G9</accession>
<dbReference type="OrthoDB" id="4155294at2759"/>
<dbReference type="AlphaFoldDB" id="A0A9W9F7G9"/>
<sequence length="511" mass="57263">MAMASAPEIDEALIVTPHTPKPEKSPGTSKRKVTPSSELSSPSKSFILSPYGAFSSERTVLRLGDSPLFEPSMRLFPSGEAVINKRTPLKTTHAHPESPESSLPGIQIPPSRHLVLPFNLRQNRVFTENSELLYRLFPDTKAVWFDGYFLVFWLDTLPPKPWPITIAGVQPYFTTDPNDDGPFPPIKRSSKSRLRVSAEISATNLPPAKIDDAFELVFDFFAKSEISITEVQYWNNFFVIVLENEDTDIAEVPCAIGRCNCFYMFEKEMGRPKLNEFPACRIRNPTGDVVDNSEYDILRPGVMLSSGIHHTTHTEYRTTSGVLVEDGRGERYMTAASHGFPDGDKVFHPCGVGKEVGQISLNISHTDISLVKLHDNVHFVNETFESPLDGATPTQLKDFIPVDQVQIGCMVYMNSPFLGYSEGTCGPHGRMRVPNDDPNEPELEWVKTRWLYLGQGFIDHLEDGVCGSVIWNDDGNVIGFFRYAPRSGHFLNWCLTVTSDNVIKRGFKIAR</sequence>
<comment type="caution">
    <text evidence="2">The sequence shown here is derived from an EMBL/GenBank/DDBJ whole genome shotgun (WGS) entry which is preliminary data.</text>
</comment>
<feature type="region of interest" description="Disordered" evidence="1">
    <location>
        <begin position="1"/>
        <end position="46"/>
    </location>
</feature>
<dbReference type="GeneID" id="81358709"/>
<evidence type="ECO:0000256" key="1">
    <source>
        <dbReference type="SAM" id="MobiDB-lite"/>
    </source>
</evidence>
<evidence type="ECO:0000313" key="3">
    <source>
        <dbReference type="Proteomes" id="UP001149074"/>
    </source>
</evidence>
<gene>
    <name evidence="2" type="ORF">N7532_007237</name>
</gene>
<feature type="compositionally biased region" description="Low complexity" evidence="1">
    <location>
        <begin position="35"/>
        <end position="46"/>
    </location>
</feature>
<keyword evidence="3" id="KW-1185">Reference proteome</keyword>
<dbReference type="EMBL" id="JAPQKI010000006">
    <property type="protein sequence ID" value="KAJ5094946.1"/>
    <property type="molecule type" value="Genomic_DNA"/>
</dbReference>
<name>A0A9W9F7G9_9EURO</name>
<dbReference type="RefSeq" id="XP_056473096.1">
    <property type="nucleotide sequence ID" value="XM_056619730.1"/>
</dbReference>
<reference evidence="2" key="2">
    <citation type="journal article" date="2023" name="IMA Fungus">
        <title>Comparative genomic study of the Penicillium genus elucidates a diverse pangenome and 15 lateral gene transfer events.</title>
        <authorList>
            <person name="Petersen C."/>
            <person name="Sorensen T."/>
            <person name="Nielsen M.R."/>
            <person name="Sondergaard T.E."/>
            <person name="Sorensen J.L."/>
            <person name="Fitzpatrick D.A."/>
            <person name="Frisvad J.C."/>
            <person name="Nielsen K.L."/>
        </authorList>
    </citation>
    <scope>NUCLEOTIDE SEQUENCE</scope>
    <source>
        <strain evidence="2">IBT 30761</strain>
    </source>
</reference>
<evidence type="ECO:0000313" key="2">
    <source>
        <dbReference type="EMBL" id="KAJ5094946.1"/>
    </source>
</evidence>
<proteinExistence type="predicted"/>